<dbReference type="SUPFAM" id="SSF56112">
    <property type="entry name" value="Protein kinase-like (PK-like)"/>
    <property type="match status" value="1"/>
</dbReference>
<dbReference type="SUPFAM" id="SSF53822">
    <property type="entry name" value="Periplasmic binding protein-like I"/>
    <property type="match status" value="1"/>
</dbReference>
<keyword evidence="22" id="KW-1185">Reference proteome</keyword>
<dbReference type="SUPFAM" id="SSF55073">
    <property type="entry name" value="Nucleotide cyclase"/>
    <property type="match status" value="1"/>
</dbReference>
<dbReference type="Gene3D" id="3.40.50.2300">
    <property type="match status" value="2"/>
</dbReference>
<comment type="similarity">
    <text evidence="14">Belongs to the adenylyl cyclase class-4/guanylyl cyclase family.</text>
</comment>
<dbReference type="GO" id="GO:0035556">
    <property type="term" value="P:intracellular signal transduction"/>
    <property type="evidence" value="ECO:0007669"/>
    <property type="project" value="InterPro"/>
</dbReference>
<evidence type="ECO:0000256" key="1">
    <source>
        <dbReference type="ARBA" id="ARBA00001436"/>
    </source>
</evidence>
<dbReference type="SMART" id="SM00044">
    <property type="entry name" value="CYCc"/>
    <property type="match status" value="1"/>
</dbReference>
<feature type="compositionally biased region" description="Low complexity" evidence="17">
    <location>
        <begin position="529"/>
        <end position="541"/>
    </location>
</feature>
<dbReference type="PANTHER" id="PTHR11920:SF335">
    <property type="entry name" value="GUANYLATE CYCLASE"/>
    <property type="match status" value="1"/>
</dbReference>
<evidence type="ECO:0000256" key="9">
    <source>
        <dbReference type="ARBA" id="ARBA00023136"/>
    </source>
</evidence>
<evidence type="ECO:0000313" key="22">
    <source>
        <dbReference type="Proteomes" id="UP001314205"/>
    </source>
</evidence>
<keyword evidence="12 14" id="KW-0456">Lyase</keyword>
<evidence type="ECO:0000256" key="11">
    <source>
        <dbReference type="ARBA" id="ARBA00023180"/>
    </source>
</evidence>
<evidence type="ECO:0000256" key="6">
    <source>
        <dbReference type="ARBA" id="ARBA00022741"/>
    </source>
</evidence>
<dbReference type="Pfam" id="PF07714">
    <property type="entry name" value="PK_Tyr_Ser-Thr"/>
    <property type="match status" value="1"/>
</dbReference>
<feature type="domain" description="Protein kinase" evidence="19">
    <location>
        <begin position="543"/>
        <end position="840"/>
    </location>
</feature>
<dbReference type="InterPro" id="IPR029787">
    <property type="entry name" value="Nucleotide_cyclase"/>
</dbReference>
<dbReference type="FunFam" id="1.10.510.10:FF:000420">
    <property type="entry name" value="Guanylate cyclase"/>
    <property type="match status" value="1"/>
</dbReference>
<evidence type="ECO:0000256" key="7">
    <source>
        <dbReference type="ARBA" id="ARBA00022989"/>
    </source>
</evidence>
<keyword evidence="5 18" id="KW-0732">Signal</keyword>
<feature type="coiled-coil region" evidence="16">
    <location>
        <begin position="848"/>
        <end position="886"/>
    </location>
</feature>
<dbReference type="PANTHER" id="PTHR11920">
    <property type="entry name" value="GUANYLYL CYCLASE"/>
    <property type="match status" value="1"/>
</dbReference>
<dbReference type="FunFam" id="3.30.70.1230:FF:000004">
    <property type="entry name" value="Guanylate cyclase"/>
    <property type="match status" value="1"/>
</dbReference>
<dbReference type="Gene3D" id="3.30.70.1230">
    <property type="entry name" value="Nucleotide cyclase"/>
    <property type="match status" value="1"/>
</dbReference>
<dbReference type="Proteomes" id="UP001314205">
    <property type="component" value="Unassembled WGS sequence"/>
</dbReference>
<evidence type="ECO:0000256" key="8">
    <source>
        <dbReference type="ARBA" id="ARBA00023134"/>
    </source>
</evidence>
<name>A0AAV1KJI3_9NEOP</name>
<dbReference type="InterPro" id="IPR001054">
    <property type="entry name" value="A/G_cyclase"/>
</dbReference>
<dbReference type="PROSITE" id="PS50125">
    <property type="entry name" value="GUANYLATE_CYCLASE_2"/>
    <property type="match status" value="1"/>
</dbReference>
<keyword evidence="6" id="KW-0547">Nucleotide-binding</keyword>
<evidence type="ECO:0000256" key="17">
    <source>
        <dbReference type="SAM" id="MobiDB-lite"/>
    </source>
</evidence>
<evidence type="ECO:0000256" key="14">
    <source>
        <dbReference type="RuleBase" id="RU000405"/>
    </source>
</evidence>
<dbReference type="CDD" id="cd06370">
    <property type="entry name" value="PBP1_SAP_GC-like"/>
    <property type="match status" value="1"/>
</dbReference>
<keyword evidence="10" id="KW-0675">Receptor</keyword>
<feature type="region of interest" description="Disordered" evidence="17">
    <location>
        <begin position="1247"/>
        <end position="1271"/>
    </location>
</feature>
<feature type="compositionally biased region" description="Low complexity" evidence="17">
    <location>
        <begin position="1104"/>
        <end position="1117"/>
    </location>
</feature>
<keyword evidence="7" id="KW-1133">Transmembrane helix</keyword>
<reference evidence="21 22" key="1">
    <citation type="submission" date="2023-11" db="EMBL/GenBank/DDBJ databases">
        <authorList>
            <person name="Hedman E."/>
            <person name="Englund M."/>
            <person name="Stromberg M."/>
            <person name="Nyberg Akerstrom W."/>
            <person name="Nylinder S."/>
            <person name="Jareborg N."/>
            <person name="Kallberg Y."/>
            <person name="Kronander E."/>
        </authorList>
    </citation>
    <scope>NUCLEOTIDE SEQUENCE [LARGE SCALE GENOMIC DNA]</scope>
</reference>
<dbReference type="InterPro" id="IPR028082">
    <property type="entry name" value="Peripla_BP_I"/>
</dbReference>
<dbReference type="InterPro" id="IPR018297">
    <property type="entry name" value="A/G_cyclase_CS"/>
</dbReference>
<dbReference type="Pfam" id="PF00211">
    <property type="entry name" value="Guanylate_cyc"/>
    <property type="match status" value="1"/>
</dbReference>
<dbReference type="InterPro" id="IPR050401">
    <property type="entry name" value="Cyclic_nucleotide_synthase"/>
</dbReference>
<proteinExistence type="inferred from homology"/>
<dbReference type="FunFam" id="3.40.50.2300:FF:000311">
    <property type="entry name" value="Guanylate cyclase"/>
    <property type="match status" value="1"/>
</dbReference>
<dbReference type="Pfam" id="PF01094">
    <property type="entry name" value="ANF_receptor"/>
    <property type="match status" value="1"/>
</dbReference>
<keyword evidence="11" id="KW-0325">Glycoprotein</keyword>
<feature type="region of interest" description="Disordered" evidence="17">
    <location>
        <begin position="524"/>
        <end position="560"/>
    </location>
</feature>
<dbReference type="PROSITE" id="PS50011">
    <property type="entry name" value="PROTEIN_KINASE_DOM"/>
    <property type="match status" value="1"/>
</dbReference>
<dbReference type="GO" id="GO:0007168">
    <property type="term" value="P:receptor guanylyl cyclase signaling pathway"/>
    <property type="evidence" value="ECO:0007669"/>
    <property type="project" value="TreeGrafter"/>
</dbReference>
<keyword evidence="8" id="KW-0342">GTP-binding</keyword>
<comment type="catalytic activity">
    <reaction evidence="1 15">
        <text>GTP = 3',5'-cyclic GMP + diphosphate</text>
        <dbReference type="Rhea" id="RHEA:13665"/>
        <dbReference type="ChEBI" id="CHEBI:33019"/>
        <dbReference type="ChEBI" id="CHEBI:37565"/>
        <dbReference type="ChEBI" id="CHEBI:57746"/>
        <dbReference type="EC" id="4.6.1.2"/>
    </reaction>
</comment>
<keyword evidence="4" id="KW-0812">Transmembrane</keyword>
<dbReference type="SMART" id="SM00220">
    <property type="entry name" value="S_TKc"/>
    <property type="match status" value="1"/>
</dbReference>
<dbReference type="GO" id="GO:0005524">
    <property type="term" value="F:ATP binding"/>
    <property type="evidence" value="ECO:0007669"/>
    <property type="project" value="InterPro"/>
</dbReference>
<evidence type="ECO:0000256" key="12">
    <source>
        <dbReference type="ARBA" id="ARBA00023239"/>
    </source>
</evidence>
<keyword evidence="16" id="KW-0175">Coiled coil</keyword>
<dbReference type="EC" id="4.6.1.2" evidence="3 15"/>
<evidence type="ECO:0000256" key="4">
    <source>
        <dbReference type="ARBA" id="ARBA00022692"/>
    </source>
</evidence>
<dbReference type="GO" id="GO:0004672">
    <property type="term" value="F:protein kinase activity"/>
    <property type="evidence" value="ECO:0007669"/>
    <property type="project" value="InterPro"/>
</dbReference>
<feature type="signal peptide" evidence="18">
    <location>
        <begin position="1"/>
        <end position="32"/>
    </location>
</feature>
<evidence type="ECO:0000256" key="10">
    <source>
        <dbReference type="ARBA" id="ARBA00023170"/>
    </source>
</evidence>
<evidence type="ECO:0000259" key="20">
    <source>
        <dbReference type="PROSITE" id="PS50125"/>
    </source>
</evidence>
<comment type="caution">
    <text evidence="21">The sequence shown here is derived from an EMBL/GenBank/DDBJ whole genome shotgun (WGS) entry which is preliminary data.</text>
</comment>
<dbReference type="InterPro" id="IPR011009">
    <property type="entry name" value="Kinase-like_dom_sf"/>
</dbReference>
<evidence type="ECO:0000256" key="5">
    <source>
        <dbReference type="ARBA" id="ARBA00022729"/>
    </source>
</evidence>
<evidence type="ECO:0000256" key="2">
    <source>
        <dbReference type="ARBA" id="ARBA00004479"/>
    </source>
</evidence>
<feature type="domain" description="Guanylate cyclase" evidence="20">
    <location>
        <begin position="911"/>
        <end position="1041"/>
    </location>
</feature>
<feature type="chain" id="PRO_5043953982" description="Guanylate cyclase" evidence="18">
    <location>
        <begin position="33"/>
        <end position="1297"/>
    </location>
</feature>
<organism evidence="21 22">
    <name type="scientific">Parnassius mnemosyne</name>
    <name type="common">clouded apollo</name>
    <dbReference type="NCBI Taxonomy" id="213953"/>
    <lineage>
        <taxon>Eukaryota</taxon>
        <taxon>Metazoa</taxon>
        <taxon>Ecdysozoa</taxon>
        <taxon>Arthropoda</taxon>
        <taxon>Hexapoda</taxon>
        <taxon>Insecta</taxon>
        <taxon>Pterygota</taxon>
        <taxon>Neoptera</taxon>
        <taxon>Endopterygota</taxon>
        <taxon>Lepidoptera</taxon>
        <taxon>Glossata</taxon>
        <taxon>Ditrysia</taxon>
        <taxon>Papilionoidea</taxon>
        <taxon>Papilionidae</taxon>
        <taxon>Parnassiinae</taxon>
        <taxon>Parnassini</taxon>
        <taxon>Parnassius</taxon>
        <taxon>Driopa</taxon>
    </lineage>
</organism>
<feature type="region of interest" description="Disordered" evidence="17">
    <location>
        <begin position="1098"/>
        <end position="1122"/>
    </location>
</feature>
<dbReference type="InterPro" id="IPR001828">
    <property type="entry name" value="ANF_lig-bd_rcpt"/>
</dbReference>
<dbReference type="PROSITE" id="PS00452">
    <property type="entry name" value="GUANYLATE_CYCLASE_1"/>
    <property type="match status" value="1"/>
</dbReference>
<gene>
    <name evidence="21" type="ORF">PARMNEM_LOCUS3614</name>
</gene>
<evidence type="ECO:0000256" key="15">
    <source>
        <dbReference type="RuleBase" id="RU003431"/>
    </source>
</evidence>
<dbReference type="GO" id="GO:0005886">
    <property type="term" value="C:plasma membrane"/>
    <property type="evidence" value="ECO:0007669"/>
    <property type="project" value="TreeGrafter"/>
</dbReference>
<evidence type="ECO:0000256" key="16">
    <source>
        <dbReference type="SAM" id="Coils"/>
    </source>
</evidence>
<dbReference type="GO" id="GO:0005525">
    <property type="term" value="F:GTP binding"/>
    <property type="evidence" value="ECO:0007669"/>
    <property type="project" value="UniProtKB-KW"/>
</dbReference>
<comment type="subcellular location">
    <subcellularLocation>
        <location evidence="2">Membrane</location>
        <topology evidence="2">Single-pass type I membrane protein</topology>
    </subcellularLocation>
</comment>
<accession>A0AAV1KJI3</accession>
<dbReference type="CDD" id="cd07302">
    <property type="entry name" value="CHD"/>
    <property type="match status" value="1"/>
</dbReference>
<evidence type="ECO:0000256" key="3">
    <source>
        <dbReference type="ARBA" id="ARBA00012202"/>
    </source>
</evidence>
<evidence type="ECO:0000256" key="18">
    <source>
        <dbReference type="SAM" id="SignalP"/>
    </source>
</evidence>
<protein>
    <recommendedName>
        <fullName evidence="3 15">Guanylate cyclase</fullName>
        <ecNumber evidence="3 15">4.6.1.2</ecNumber>
    </recommendedName>
</protein>
<dbReference type="GO" id="GO:0001653">
    <property type="term" value="F:peptide receptor activity"/>
    <property type="evidence" value="ECO:0007669"/>
    <property type="project" value="TreeGrafter"/>
</dbReference>
<dbReference type="GO" id="GO:0004383">
    <property type="term" value="F:guanylate cyclase activity"/>
    <property type="evidence" value="ECO:0007669"/>
    <property type="project" value="UniProtKB-EC"/>
</dbReference>
<evidence type="ECO:0000313" key="21">
    <source>
        <dbReference type="EMBL" id="CAK1582024.1"/>
    </source>
</evidence>
<evidence type="ECO:0000259" key="19">
    <source>
        <dbReference type="PROSITE" id="PS50011"/>
    </source>
</evidence>
<evidence type="ECO:0000256" key="13">
    <source>
        <dbReference type="ARBA" id="ARBA00023293"/>
    </source>
</evidence>
<dbReference type="InterPro" id="IPR001245">
    <property type="entry name" value="Ser-Thr/Tyr_kinase_cat_dom"/>
</dbReference>
<sequence length="1297" mass="145289">MKHFEINAKLFFYLQWHWCWCIFMTSVDYSRGETFTLGYLTGSKRRPGDYSYQRPGRVISGAFTMAVDEVNEKLLGPMGHSLDFVVAETYGQEEMSIKQVAALWAANVSAYIGPQETCVHEGRMAAAFNLPMVSYFCRDVANSNKRVYSTFARTRPSDIDISRSVVAVLTHFRFMHIGVVYLKAQNHDFSRLAMAIIAAAREKQISIRTVQVYRQPYYYENIKENISRNPFLDVVKETYKDTRIYVSVGYYHDHIGLMLALDSFKLLDTGEYAAIGVDVDKYESEEAIRYLSGPLRKEPTPRTLHAFRSYLAVAPSPSPSYPAFAQEVNRRLQLPPFNFINPLVTMGGGKVIPVEAAWLHDSVWVYARALATALSIGEDPRDGRALMLHVRNTTYRSVMGYWVHMDENGDAEGNYTLLSMDPERPPGLYPLAVMHKKAPELRFMREMKWPGGRVPLSEPPCGFRGEKCVSHVGAWTLGASGGTLALLALAALALYRGWRYEQELDSLLWKIDFRDLHLPDDEQNDNKLSSSAAMNTNSSNNKIGNSEKNGGGSIGGARSSQVSLSSNPDLDFRYSAIFTEVAFYRGRLLAVKRVRRHQIDINREIKKELKIMRDLQHDNLNSFVGACIEPPNICALSEYCTRGSLKDILENDDIKLDNMFIASLVGDIIRGMIFIHESPLQYHGALRPSNCLVDARWVVKLADFGLREFRRGELPPSEPIALRAHIEALLYLSPELLRAAGWGPGGGAELHGSPAADTYAFALLLYELHTRRGPFGPDAPPPPTLLRRIAAHDSPPYRPPLEALAGRFDCVRECCMECWAEEPAARPDFKAIRTKLRPLRKGMKPNIFDNMIAMMEKYANNLEALVDERTDQLQEEKKKTEALLEEMLPAPVAEQLKRGRRVMPESYDSVTIYFSDIVGFTAMSAESTPLQVVDFLNDLYTCFDSILENFDVYKVETIGDAYMVVSGLPLRNGIQHAGEVASMALALLAATRAFRVRHRPEQRLLLRVGLHSGPVCAGVVGLKMPRYCLFGDTVNTASRFESTGAPLKIHCSAACKALLDQLGGYILEERGIVSMKGKRDQVTYWLRGEAAGAAAARARRRGLRAQADAPHAPHAPQRSSLKARNWKNQLGGLHRCCSLESPKKLRFASGNHLESQTDSVLHHRSDEYLMEVVGEGRLAPTQRSDLLEAPSLRHEYTSVSCPIIEHVESAHPPESETPLDKLLVKSHDKLPEKFLVKSYDKLHDKSIDKSYDKSPDNMFNKSLEKPQNAPDAPCDIRLVVNGCSYDDTAAIPLLADA</sequence>
<dbReference type="GO" id="GO:0004016">
    <property type="term" value="F:adenylate cyclase activity"/>
    <property type="evidence" value="ECO:0007669"/>
    <property type="project" value="TreeGrafter"/>
</dbReference>
<dbReference type="InterPro" id="IPR000719">
    <property type="entry name" value="Prot_kinase_dom"/>
</dbReference>
<keyword evidence="13 15" id="KW-0141">cGMP biosynthesis</keyword>
<dbReference type="EMBL" id="CAVLGL010000035">
    <property type="protein sequence ID" value="CAK1582024.1"/>
    <property type="molecule type" value="Genomic_DNA"/>
</dbReference>
<dbReference type="Gene3D" id="1.10.510.10">
    <property type="entry name" value="Transferase(Phosphotransferase) domain 1"/>
    <property type="match status" value="1"/>
</dbReference>
<keyword evidence="9" id="KW-0472">Membrane</keyword>